<dbReference type="EMBL" id="KV921340">
    <property type="protein sequence ID" value="ORE18024.1"/>
    <property type="molecule type" value="Genomic_DNA"/>
</dbReference>
<organism evidence="1 2">
    <name type="scientific">Rhizopus microsporus</name>
    <dbReference type="NCBI Taxonomy" id="58291"/>
    <lineage>
        <taxon>Eukaryota</taxon>
        <taxon>Fungi</taxon>
        <taxon>Fungi incertae sedis</taxon>
        <taxon>Mucoromycota</taxon>
        <taxon>Mucoromycotina</taxon>
        <taxon>Mucoromycetes</taxon>
        <taxon>Mucorales</taxon>
        <taxon>Mucorineae</taxon>
        <taxon>Rhizopodaceae</taxon>
        <taxon>Rhizopus</taxon>
    </lineage>
</organism>
<gene>
    <name evidence="1" type="ORF">BCV71DRAFT_235284</name>
</gene>
<name>A0A1X0S194_RHIZD</name>
<accession>A0A1X0S194</accession>
<sequence>MFLQFAGVLSLSQRSFCSTPSEEDKVAVYSEEKERVIPDDPLGHGNVNGRYGTDIGVHMHGAELNSLVLVSLELSPKRTFNGSKGSRYSVFYHYLKTTSQRFLRKFGQHTAQVCLLKLGSHMDFI</sequence>
<evidence type="ECO:0000313" key="1">
    <source>
        <dbReference type="EMBL" id="ORE18024.1"/>
    </source>
</evidence>
<dbReference type="AlphaFoldDB" id="A0A1X0S194"/>
<dbReference type="Proteomes" id="UP000242381">
    <property type="component" value="Unassembled WGS sequence"/>
</dbReference>
<proteinExistence type="predicted"/>
<protein>
    <submittedName>
        <fullName evidence="1">Uncharacterized protein</fullName>
    </submittedName>
</protein>
<evidence type="ECO:0000313" key="2">
    <source>
        <dbReference type="Proteomes" id="UP000242381"/>
    </source>
</evidence>
<reference evidence="1 2" key="1">
    <citation type="journal article" date="2016" name="Proc. Natl. Acad. Sci. U.S.A.">
        <title>Lipid metabolic changes in an early divergent fungus govern the establishment of a mutualistic symbiosis with endobacteria.</title>
        <authorList>
            <person name="Lastovetsky O.A."/>
            <person name="Gaspar M.L."/>
            <person name="Mondo S.J."/>
            <person name="LaButti K.M."/>
            <person name="Sandor L."/>
            <person name="Grigoriev I.V."/>
            <person name="Henry S.A."/>
            <person name="Pawlowska T.E."/>
        </authorList>
    </citation>
    <scope>NUCLEOTIDE SEQUENCE [LARGE SCALE GENOMIC DNA]</scope>
    <source>
        <strain evidence="1 2">ATCC 11559</strain>
    </source>
</reference>